<comment type="caution">
    <text evidence="3">The sequence shown here is derived from an EMBL/GenBank/DDBJ whole genome shotgun (WGS) entry which is preliminary data.</text>
</comment>
<dbReference type="Proteomes" id="UP001526430">
    <property type="component" value="Unassembled WGS sequence"/>
</dbReference>
<dbReference type="InterPro" id="IPR001296">
    <property type="entry name" value="Glyco_trans_1"/>
</dbReference>
<dbReference type="RefSeq" id="WP_301592296.1">
    <property type="nucleotide sequence ID" value="NZ_JAPFQI010000026.1"/>
</dbReference>
<dbReference type="InterPro" id="IPR028098">
    <property type="entry name" value="Glyco_trans_4-like_N"/>
</dbReference>
<dbReference type="Pfam" id="PF13579">
    <property type="entry name" value="Glyco_trans_4_4"/>
    <property type="match status" value="1"/>
</dbReference>
<organism evidence="3 4">
    <name type="scientific">Sabulicella glaciei</name>
    <dbReference type="NCBI Taxonomy" id="2984948"/>
    <lineage>
        <taxon>Bacteria</taxon>
        <taxon>Pseudomonadati</taxon>
        <taxon>Pseudomonadota</taxon>
        <taxon>Alphaproteobacteria</taxon>
        <taxon>Acetobacterales</taxon>
        <taxon>Acetobacteraceae</taxon>
        <taxon>Sabulicella</taxon>
    </lineage>
</organism>
<evidence type="ECO:0000313" key="3">
    <source>
        <dbReference type="EMBL" id="MCW8088093.1"/>
    </source>
</evidence>
<dbReference type="EMBL" id="JAPFQI010000026">
    <property type="protein sequence ID" value="MCW8088093.1"/>
    <property type="molecule type" value="Genomic_DNA"/>
</dbReference>
<dbReference type="Gene3D" id="3.40.50.2000">
    <property type="entry name" value="Glycogen Phosphorylase B"/>
    <property type="match status" value="2"/>
</dbReference>
<evidence type="ECO:0000259" key="2">
    <source>
        <dbReference type="Pfam" id="PF13579"/>
    </source>
</evidence>
<dbReference type="PANTHER" id="PTHR12526:SF631">
    <property type="entry name" value="BLL6306 PROTEIN"/>
    <property type="match status" value="1"/>
</dbReference>
<dbReference type="CDD" id="cd03801">
    <property type="entry name" value="GT4_PimA-like"/>
    <property type="match status" value="1"/>
</dbReference>
<sequence length="359" mass="39260">MIYIATPGGLEAKGGIGRIVSYFVREIERRPDAPRFAIVDTYGPGRAALMPVFFAAALLRLFFACLTRRASLLHVHMAEYGSVLRKGIITLMARALRVPVVLHLHGANFRDHCERAGPTERRLIRRVLRSAAEVVVLGAYWRDFVSEFLGPGGPRVTILVNAVEGPSSVPERAETPPLQLLFLGRVGERKGAGEFLEALASPECQAFDWTANVAGDGEVDTYRAKAEALGLAERVNFLGWTEEARSRELLAQSHIFALPSRNEGLPVAIVEAMAYGLAIVATPVGSVPTAIEDGRTGILVPPGNFPALAAALARLLGDPALRRELSSNARARFERDFDIRGFCDRLLEVYRRNVARWPA</sequence>
<keyword evidence="4" id="KW-1185">Reference proteome</keyword>
<protein>
    <submittedName>
        <fullName evidence="3">Glycosyltransferase family 4 protein</fullName>
    </submittedName>
</protein>
<reference evidence="3 4" key="1">
    <citation type="submission" date="2022-10" db="EMBL/GenBank/DDBJ databases">
        <title>Roseococcus glaciei nov., sp. nov., isolated from glacier.</title>
        <authorList>
            <person name="Liu Q."/>
            <person name="Xin Y.-H."/>
        </authorList>
    </citation>
    <scope>NUCLEOTIDE SEQUENCE [LARGE SCALE GENOMIC DNA]</scope>
    <source>
        <strain evidence="3 4">MDT2-1-1</strain>
    </source>
</reference>
<accession>A0ABT3P111</accession>
<proteinExistence type="predicted"/>
<gene>
    <name evidence="3" type="ORF">OF850_21070</name>
</gene>
<evidence type="ECO:0000313" key="4">
    <source>
        <dbReference type="Proteomes" id="UP001526430"/>
    </source>
</evidence>
<dbReference type="Pfam" id="PF00534">
    <property type="entry name" value="Glycos_transf_1"/>
    <property type="match status" value="1"/>
</dbReference>
<dbReference type="SUPFAM" id="SSF53756">
    <property type="entry name" value="UDP-Glycosyltransferase/glycogen phosphorylase"/>
    <property type="match status" value="1"/>
</dbReference>
<dbReference type="PANTHER" id="PTHR12526">
    <property type="entry name" value="GLYCOSYLTRANSFERASE"/>
    <property type="match status" value="1"/>
</dbReference>
<feature type="domain" description="Glycosyl transferase family 1" evidence="1">
    <location>
        <begin position="175"/>
        <end position="331"/>
    </location>
</feature>
<name>A0ABT3P111_9PROT</name>
<evidence type="ECO:0000259" key="1">
    <source>
        <dbReference type="Pfam" id="PF00534"/>
    </source>
</evidence>
<feature type="domain" description="Glycosyltransferase subfamily 4-like N-terminal" evidence="2">
    <location>
        <begin position="50"/>
        <end position="160"/>
    </location>
</feature>